<evidence type="ECO:0000256" key="1">
    <source>
        <dbReference type="ARBA" id="ARBA00007362"/>
    </source>
</evidence>
<reference evidence="4 5" key="1">
    <citation type="submission" date="2018-12" db="EMBL/GenBank/DDBJ databases">
        <authorList>
            <consortium name="Pathogen Informatics"/>
        </authorList>
    </citation>
    <scope>NUCLEOTIDE SEQUENCE [LARGE SCALE GENOMIC DNA]</scope>
    <source>
        <strain evidence="4 5">NCTC949</strain>
    </source>
</reference>
<dbReference type="SUPFAM" id="SSF103481">
    <property type="entry name" value="Multidrug resistance efflux transporter EmrE"/>
    <property type="match status" value="2"/>
</dbReference>
<feature type="transmembrane region" description="Helical" evidence="2">
    <location>
        <begin position="60"/>
        <end position="80"/>
    </location>
</feature>
<feature type="transmembrane region" description="Helical" evidence="2">
    <location>
        <begin position="289"/>
        <end position="305"/>
    </location>
</feature>
<feature type="transmembrane region" description="Helical" evidence="2">
    <location>
        <begin position="118"/>
        <end position="138"/>
    </location>
</feature>
<proteinExistence type="inferred from homology"/>
<evidence type="ECO:0000259" key="3">
    <source>
        <dbReference type="Pfam" id="PF00892"/>
    </source>
</evidence>
<feature type="domain" description="EamA" evidence="3">
    <location>
        <begin position="189"/>
        <end position="323"/>
    </location>
</feature>
<keyword evidence="2" id="KW-0472">Membrane</keyword>
<accession>A0AB38VQ21</accession>
<gene>
    <name evidence="4" type="ORF">NCTC949_00582</name>
</gene>
<dbReference type="Pfam" id="PF00892">
    <property type="entry name" value="EamA"/>
    <property type="match status" value="2"/>
</dbReference>
<dbReference type="GO" id="GO:0016020">
    <property type="term" value="C:membrane"/>
    <property type="evidence" value="ECO:0007669"/>
    <property type="project" value="InterPro"/>
</dbReference>
<evidence type="ECO:0000313" key="5">
    <source>
        <dbReference type="Proteomes" id="UP000271380"/>
    </source>
</evidence>
<feature type="transmembrane region" description="Helical" evidence="2">
    <location>
        <begin position="188"/>
        <end position="208"/>
    </location>
</feature>
<feature type="transmembrane region" description="Helical" evidence="2">
    <location>
        <begin position="22"/>
        <end position="40"/>
    </location>
</feature>
<feature type="domain" description="EamA" evidence="3">
    <location>
        <begin position="23"/>
        <end position="163"/>
    </location>
</feature>
<dbReference type="Gene3D" id="1.10.3730.20">
    <property type="match status" value="1"/>
</dbReference>
<comment type="similarity">
    <text evidence="1">Belongs to the EamA transporter family.</text>
</comment>
<feature type="transmembrane region" description="Helical" evidence="2">
    <location>
        <begin position="311"/>
        <end position="332"/>
    </location>
</feature>
<feature type="transmembrane region" description="Helical" evidence="2">
    <location>
        <begin position="150"/>
        <end position="168"/>
    </location>
</feature>
<keyword evidence="2" id="KW-0812">Transmembrane</keyword>
<dbReference type="AlphaFoldDB" id="A0AB38VQ21"/>
<evidence type="ECO:0000313" key="4">
    <source>
        <dbReference type="EMBL" id="VEH05388.1"/>
    </source>
</evidence>
<feature type="transmembrane region" description="Helical" evidence="2">
    <location>
        <begin position="257"/>
        <end position="277"/>
    </location>
</feature>
<organism evidence="4 5">
    <name type="scientific">Corynebacterium kutscheri</name>
    <dbReference type="NCBI Taxonomy" id="35755"/>
    <lineage>
        <taxon>Bacteria</taxon>
        <taxon>Bacillati</taxon>
        <taxon>Actinomycetota</taxon>
        <taxon>Actinomycetes</taxon>
        <taxon>Mycobacteriales</taxon>
        <taxon>Corynebacteriaceae</taxon>
        <taxon>Corynebacterium</taxon>
    </lineage>
</organism>
<dbReference type="InterPro" id="IPR037185">
    <property type="entry name" value="EmrE-like"/>
</dbReference>
<evidence type="ECO:0000256" key="2">
    <source>
        <dbReference type="SAM" id="Phobius"/>
    </source>
</evidence>
<dbReference type="InterPro" id="IPR000620">
    <property type="entry name" value="EamA_dom"/>
</dbReference>
<dbReference type="PANTHER" id="PTHR22911">
    <property type="entry name" value="ACYL-MALONYL CONDENSING ENZYME-RELATED"/>
    <property type="match status" value="1"/>
</dbReference>
<protein>
    <submittedName>
        <fullName evidence="4">Predicted permeases</fullName>
    </submittedName>
</protein>
<dbReference type="Proteomes" id="UP000271380">
    <property type="component" value="Chromosome"/>
</dbReference>
<dbReference type="RefSeq" id="WP_126316426.1">
    <property type="nucleotide sequence ID" value="NZ_LR134377.1"/>
</dbReference>
<sequence length="351" mass="37789">MASTSTSVTPVPKKASPMDKKIGFIAMFISATGMGLVGTLARPSTPINPNTGSSYIIGDFLAAGRMMVGCLGMLAVIIGLKKLDKLRNSRVSFAVVAGGLSIGISLALYVSSTLMTSIANAVFLIYTGPIFSALLAWIFLKEKISLRNTFFLLLVFLGMLLTIGIIRWDEGIRIGLDLAPNPQMPNKALGDLFGLGSGIFYGLALFFYRYRSDMDSEVRGFYNFIFGAVGAIVVMVFRMRFIDDTNPFTVMQPVNWAWAAVLFVVCGFIAIGSLVVAGKNLLAVELSTVAYWECVVALLLGLFLWNEPISLFGFIGGVLIIIGGLGPVIALISSRKQSEDYPSHIDSSNVS</sequence>
<dbReference type="EMBL" id="LR134377">
    <property type="protein sequence ID" value="VEH05388.1"/>
    <property type="molecule type" value="Genomic_DNA"/>
</dbReference>
<feature type="transmembrane region" description="Helical" evidence="2">
    <location>
        <begin position="92"/>
        <end position="112"/>
    </location>
</feature>
<name>A0AB38VQ21_9CORY</name>
<feature type="transmembrane region" description="Helical" evidence="2">
    <location>
        <begin position="220"/>
        <end position="237"/>
    </location>
</feature>
<keyword evidence="2" id="KW-1133">Transmembrane helix</keyword>